<keyword evidence="1" id="KW-0472">Membrane</keyword>
<feature type="domain" description="Phosphatidic acid phosphatase type 2/haloperoxidase" evidence="2">
    <location>
        <begin position="69"/>
        <end position="147"/>
    </location>
</feature>
<name>A0A4Z1ST35_GIAMU</name>
<protein>
    <submittedName>
        <fullName evidence="3">Dolichyldiphosphatase</fullName>
    </submittedName>
</protein>
<evidence type="ECO:0000313" key="3">
    <source>
        <dbReference type="EMBL" id="TNJ28165.1"/>
    </source>
</evidence>
<accession>A0A4Z1ST35</accession>
<dbReference type="Proteomes" id="UP000315496">
    <property type="component" value="Chromosome 2"/>
</dbReference>
<dbReference type="VEuPathDB" id="GiardiaDB:GMRT_15241"/>
<evidence type="ECO:0000259" key="2">
    <source>
        <dbReference type="Pfam" id="PF01569"/>
    </source>
</evidence>
<dbReference type="Gene3D" id="1.20.144.10">
    <property type="entry name" value="Phosphatidic acid phosphatase type 2/haloperoxidase"/>
    <property type="match status" value="1"/>
</dbReference>
<sequence>MNDLVTRLVLLYPIYTGLGIFLWFFFTVLLRRQVSVSLLMLGLVMLGNPVVSTGLKHLIKQSRPCSPEYGMPSAHTMWAFGLFLGVHKRQSSSPSRRYDFISSSLLFTSACIVGYSRVKTRAHTMEQVVCGAILAPVYTMLMTILLNRSGINRLASQLISSLFDAKLVA</sequence>
<dbReference type="OrthoDB" id="302705at2759"/>
<evidence type="ECO:0000313" key="4">
    <source>
        <dbReference type="Proteomes" id="UP000315496"/>
    </source>
</evidence>
<organism evidence="3 4">
    <name type="scientific">Giardia muris</name>
    <dbReference type="NCBI Taxonomy" id="5742"/>
    <lineage>
        <taxon>Eukaryota</taxon>
        <taxon>Metamonada</taxon>
        <taxon>Diplomonadida</taxon>
        <taxon>Hexamitidae</taxon>
        <taxon>Giardiinae</taxon>
        <taxon>Giardia</taxon>
    </lineage>
</organism>
<dbReference type="AlphaFoldDB" id="A0A4Z1ST35"/>
<dbReference type="PANTHER" id="PTHR14969:SF13">
    <property type="entry name" value="AT30094P"/>
    <property type="match status" value="1"/>
</dbReference>
<feature type="transmembrane region" description="Helical" evidence="1">
    <location>
        <begin position="12"/>
        <end position="30"/>
    </location>
</feature>
<feature type="transmembrane region" description="Helical" evidence="1">
    <location>
        <begin position="37"/>
        <end position="57"/>
    </location>
</feature>
<comment type="caution">
    <text evidence="3">The sequence shown here is derived from an EMBL/GenBank/DDBJ whole genome shotgun (WGS) entry which is preliminary data.</text>
</comment>
<dbReference type="PANTHER" id="PTHR14969">
    <property type="entry name" value="SPHINGOSINE-1-PHOSPHATE PHOSPHOHYDROLASE"/>
    <property type="match status" value="1"/>
</dbReference>
<dbReference type="InterPro" id="IPR000326">
    <property type="entry name" value="PAP2/HPO"/>
</dbReference>
<reference evidence="3 4" key="1">
    <citation type="submission" date="2019-05" db="EMBL/GenBank/DDBJ databases">
        <title>The compact genome of Giardia muris reveals important steps in the evolution of intestinal protozoan parasites.</title>
        <authorList>
            <person name="Xu F."/>
            <person name="Jimenez-Gonzalez A."/>
            <person name="Einarsson E."/>
            <person name="Astvaldsson A."/>
            <person name="Peirasmaki D."/>
            <person name="Eckmann L."/>
            <person name="Andersson J.O."/>
            <person name="Svard S.G."/>
            <person name="Jerlstrom-Hultqvist J."/>
        </authorList>
    </citation>
    <scope>NUCLEOTIDE SEQUENCE [LARGE SCALE GENOMIC DNA]</scope>
    <source>
        <strain evidence="3 4">Roberts-Thomson</strain>
    </source>
</reference>
<feature type="transmembrane region" description="Helical" evidence="1">
    <location>
        <begin position="69"/>
        <end position="86"/>
    </location>
</feature>
<dbReference type="EMBL" id="VDLU01000002">
    <property type="protein sequence ID" value="TNJ28165.1"/>
    <property type="molecule type" value="Genomic_DNA"/>
</dbReference>
<keyword evidence="1" id="KW-0812">Transmembrane</keyword>
<dbReference type="GO" id="GO:0042392">
    <property type="term" value="F:sphingosine-1-phosphate phosphatase activity"/>
    <property type="evidence" value="ECO:0007669"/>
    <property type="project" value="TreeGrafter"/>
</dbReference>
<dbReference type="Pfam" id="PF01569">
    <property type="entry name" value="PAP2"/>
    <property type="match status" value="1"/>
</dbReference>
<proteinExistence type="predicted"/>
<dbReference type="InterPro" id="IPR036938">
    <property type="entry name" value="PAP2/HPO_sf"/>
</dbReference>
<keyword evidence="1" id="KW-1133">Transmembrane helix</keyword>
<feature type="transmembrane region" description="Helical" evidence="1">
    <location>
        <begin position="124"/>
        <end position="146"/>
    </location>
</feature>
<evidence type="ECO:0000256" key="1">
    <source>
        <dbReference type="SAM" id="Phobius"/>
    </source>
</evidence>
<gene>
    <name evidence="3" type="ORF">GMRT_15241</name>
</gene>
<feature type="transmembrane region" description="Helical" evidence="1">
    <location>
        <begin position="98"/>
        <end position="118"/>
    </location>
</feature>
<keyword evidence="4" id="KW-1185">Reference proteome</keyword>
<dbReference type="SUPFAM" id="SSF48317">
    <property type="entry name" value="Acid phosphatase/Vanadium-dependent haloperoxidase"/>
    <property type="match status" value="1"/>
</dbReference>